<reference evidence="3 4" key="1">
    <citation type="journal article" date="2024" name="Science">
        <title>Giant polyketide synthase enzymes in the biosynthesis of giant marine polyether toxins.</title>
        <authorList>
            <person name="Fallon T.R."/>
            <person name="Shende V.V."/>
            <person name="Wierzbicki I.H."/>
            <person name="Pendleton A.L."/>
            <person name="Watervoot N.F."/>
            <person name="Auber R.P."/>
            <person name="Gonzalez D.J."/>
            <person name="Wisecaver J.H."/>
            <person name="Moore B.S."/>
        </authorList>
    </citation>
    <scope>NUCLEOTIDE SEQUENCE [LARGE SCALE GENOMIC DNA]</scope>
    <source>
        <strain evidence="3 4">12B1</strain>
    </source>
</reference>
<proteinExistence type="predicted"/>
<accession>A0AB34J7U8</accession>
<dbReference type="Gene3D" id="3.50.50.60">
    <property type="entry name" value="FAD/NAD(P)-binding domain"/>
    <property type="match status" value="1"/>
</dbReference>
<dbReference type="PANTHER" id="PTHR42923:SF46">
    <property type="entry name" value="AMINE OXIDASE"/>
    <property type="match status" value="1"/>
</dbReference>
<keyword evidence="4" id="KW-1185">Reference proteome</keyword>
<keyword evidence="1" id="KW-0732">Signal</keyword>
<dbReference type="PRINTS" id="PR00419">
    <property type="entry name" value="ADXRDTASE"/>
</dbReference>
<name>A0AB34J7U8_PRYPA</name>
<evidence type="ECO:0000259" key="2">
    <source>
        <dbReference type="Pfam" id="PF01593"/>
    </source>
</evidence>
<feature type="domain" description="Amine oxidase" evidence="2">
    <location>
        <begin position="54"/>
        <end position="524"/>
    </location>
</feature>
<dbReference type="Proteomes" id="UP001515480">
    <property type="component" value="Unassembled WGS sequence"/>
</dbReference>
<dbReference type="EMBL" id="JBGBPQ010000011">
    <property type="protein sequence ID" value="KAL1515369.1"/>
    <property type="molecule type" value="Genomic_DNA"/>
</dbReference>
<sequence>MAAQMHRGVVYLLLGCVLARTAALTASVGPRPPSRDGSATSPRKVVVIGAGWGGLSVAHALSKESDVAVTVVDASPRPGGLVSDGFLTPGGRRAEAGQHGFWDEYHNIFRLIDELELPEDPLTGYAEQGQYSPRGLEAVWPVYRDANRAQLPTGLGQALYTRFINLPPADLATAAPLVLAFSEFDDSEEAWERYDKISFHDLCVKLGVSRRLYKEAFEPMILTGLFAPGEQCSAAAALGMAYFFVLKHQTSFDVRWCKGNIGELILRPWVEQMQAFAAHPSFPLHTPEQAARGVTFLPSTKAVGFELDSQQPSRLAAIRCATEKGAQLTLAADEVVFAVGMSALNALVRGSPTLASAAEFRRFADLRGLSVLAMRLFLDRDIETEHTANACWGFDEAVGMTWFDIKRLHHPRLDHEPGAVIEIDFYHAASLLVQDDESLVVKAKSYLDQMVPEAASATVTDAAVVRLPNAVNWYFPGSFRLMPNVRSSTFNNAYFVGDLVRSRHGSWSQEKAYVTGIEAANAILGRPLNDGVIPLKPDETHVAAGRTASKFARSVLGAPLRLLGANRDPSLADFL</sequence>
<dbReference type="InterPro" id="IPR050464">
    <property type="entry name" value="Zeta_carotene_desat/Oxidored"/>
</dbReference>
<organism evidence="3 4">
    <name type="scientific">Prymnesium parvum</name>
    <name type="common">Toxic golden alga</name>
    <dbReference type="NCBI Taxonomy" id="97485"/>
    <lineage>
        <taxon>Eukaryota</taxon>
        <taxon>Haptista</taxon>
        <taxon>Haptophyta</taxon>
        <taxon>Prymnesiophyceae</taxon>
        <taxon>Prymnesiales</taxon>
        <taxon>Prymnesiaceae</taxon>
        <taxon>Prymnesium</taxon>
    </lineage>
</organism>
<dbReference type="InterPro" id="IPR036188">
    <property type="entry name" value="FAD/NAD-bd_sf"/>
</dbReference>
<dbReference type="InterPro" id="IPR002937">
    <property type="entry name" value="Amino_oxidase"/>
</dbReference>
<dbReference type="AlphaFoldDB" id="A0AB34J7U8"/>
<comment type="caution">
    <text evidence="3">The sequence shown here is derived from an EMBL/GenBank/DDBJ whole genome shotgun (WGS) entry which is preliminary data.</text>
</comment>
<dbReference type="SUPFAM" id="SSF51905">
    <property type="entry name" value="FAD/NAD(P)-binding domain"/>
    <property type="match status" value="1"/>
</dbReference>
<dbReference type="PANTHER" id="PTHR42923">
    <property type="entry name" value="PROTOPORPHYRINOGEN OXIDASE"/>
    <property type="match status" value="1"/>
</dbReference>
<feature type="chain" id="PRO_5044334152" description="Amine oxidase domain-containing protein" evidence="1">
    <location>
        <begin position="24"/>
        <end position="575"/>
    </location>
</feature>
<evidence type="ECO:0000313" key="4">
    <source>
        <dbReference type="Proteomes" id="UP001515480"/>
    </source>
</evidence>
<gene>
    <name evidence="3" type="ORF">AB1Y20_001998</name>
</gene>
<evidence type="ECO:0000256" key="1">
    <source>
        <dbReference type="SAM" id="SignalP"/>
    </source>
</evidence>
<dbReference type="GO" id="GO:0016491">
    <property type="term" value="F:oxidoreductase activity"/>
    <property type="evidence" value="ECO:0007669"/>
    <property type="project" value="InterPro"/>
</dbReference>
<feature type="signal peptide" evidence="1">
    <location>
        <begin position="1"/>
        <end position="23"/>
    </location>
</feature>
<protein>
    <recommendedName>
        <fullName evidence="2">Amine oxidase domain-containing protein</fullName>
    </recommendedName>
</protein>
<dbReference type="Pfam" id="PF01593">
    <property type="entry name" value="Amino_oxidase"/>
    <property type="match status" value="1"/>
</dbReference>
<evidence type="ECO:0000313" key="3">
    <source>
        <dbReference type="EMBL" id="KAL1515369.1"/>
    </source>
</evidence>